<accession>A0AAN6ZLW2</accession>
<feature type="region of interest" description="Disordered" evidence="1">
    <location>
        <begin position="248"/>
        <end position="268"/>
    </location>
</feature>
<sequence>EEEEEEEEEAVPAPGSAAVGAGGGSGSGGSAAAGSGGSGLGGPGFGALGGPLGGAGQRLSGRRDVAGNELLVRLDPPARTLNPLRLRSGAPPRSLPSLPVPLRVPRPVARERGDGEDDDDEEDDEEEEEDQETRVRVPPSLGLHPANYTVKGRTGRRYSALDKSDWPEWEALHDAGVLPEASLAVLTEGSAVPDAAMSLGREEVEAAAERADLFGSASARPVFAEEDKDGDLGFGFGLGLDYGEEFSRQHQVGERADPYPNAPDEEQAQRGWLRGLWEDDSPLEMFADVDSPVVDVQQPAAAQPAAEGEQEKEKSVEEERAEDRTENPAELTNAQQPDPEEEAAFSDDADSNAPSIAEMLSFQVPAVRPLDPELAASVAAMRARYATDRHVRFMDDPLGDDDEDDLDNANAITVPARRRVSRPVRYEDPGDSEYDPTQKRPRVRAATRSGTRAPRVPTGRPRGRPPRSGLAAAAAAAQTAAQIAAEVAAPVVPTPSTVATAPTALTVPAVPIVPAVATAPIVPTVPIAPTTPAAPTIVSPPAPATVSAPSPSQGMPAPPQSAPTTTTPGAAGEETTKAPEEAAAKPAPKPRASRKRKLQPDDDDPSGRPIKHMKGPRGNRPAYSCDGTKPMRSTEGEEMTRAEFNERYKPTELQYRPGGNTGGGVFVVIATGVVWSFIQTPSDGTAKPPSRRSTAAKKAVVAGAAGAAGDGQNAGTNPADTTAETKPAETKKPARRGRGPDLGNGATHVADQLGNPNNTPLWGPAPMAPMDSLSGQGTLVGSSQPVASSSTTGPASAPAKPPPRKRPSRAKPKDVPTTSDATTTAGTGTDGAAPKVKIPRGPRGPYKPRKPKTAPAQPGTTSPSAPFLPPSAAAPPTLPQSITPVPVPVIPGVGQQFGQPFGQHVGQHAGQLLAPTPVHAPNPFMAPTHPPAPMPTPMAAAPGPKGPYHHDGFQPHPGPITGHTSTMPGNNMSGNNNNNMPRSNSVPTQHSNMHAPPHLLPAQPMLSAPTTRLPTPNTPPAPSNMMMPTPNLVPGPGRMPAPGQGMVPPSMPGPGQPMLQYPYPQHLQRPPRAPVPRPRSLPKPLPMPMPAAGTQPVSGSGPSPPALGSVHTHGQPVHHAGPVRVHAHGQVHVHAPGPVHAHAHAHAPSPIPHFSNPRVAELHSRCVLYNVAGRDRFNSDAEFLQYAESMLELLYPDIGGRGGGQGGYQQPPQPPASFGRGGGGHESFY</sequence>
<feature type="compositionally biased region" description="Acidic residues" evidence="1">
    <location>
        <begin position="114"/>
        <end position="131"/>
    </location>
</feature>
<dbReference type="EMBL" id="MU853598">
    <property type="protein sequence ID" value="KAK4142419.1"/>
    <property type="molecule type" value="Genomic_DNA"/>
</dbReference>
<feature type="compositionally biased region" description="Acidic residues" evidence="1">
    <location>
        <begin position="338"/>
        <end position="350"/>
    </location>
</feature>
<feature type="compositionally biased region" description="Basic and acidic residues" evidence="1">
    <location>
        <begin position="574"/>
        <end position="583"/>
    </location>
</feature>
<feature type="region of interest" description="Disordered" evidence="1">
    <location>
        <begin position="1040"/>
        <end position="1120"/>
    </location>
</feature>
<feature type="region of interest" description="Disordered" evidence="1">
    <location>
        <begin position="964"/>
        <end position="996"/>
    </location>
</feature>
<gene>
    <name evidence="2" type="ORF">C8A04DRAFT_30048</name>
</gene>
<proteinExistence type="predicted"/>
<feature type="compositionally biased region" description="Low complexity" evidence="1">
    <location>
        <begin position="453"/>
        <end position="469"/>
    </location>
</feature>
<evidence type="ECO:0000313" key="2">
    <source>
        <dbReference type="EMBL" id="KAK4142419.1"/>
    </source>
</evidence>
<feature type="non-terminal residue" evidence="2">
    <location>
        <position position="1"/>
    </location>
</feature>
<reference evidence="2" key="2">
    <citation type="submission" date="2023-05" db="EMBL/GenBank/DDBJ databases">
        <authorList>
            <consortium name="Lawrence Berkeley National Laboratory"/>
            <person name="Steindorff A."/>
            <person name="Hensen N."/>
            <person name="Bonometti L."/>
            <person name="Westerberg I."/>
            <person name="Brannstrom I.O."/>
            <person name="Guillou S."/>
            <person name="Cros-Aarteil S."/>
            <person name="Calhoun S."/>
            <person name="Haridas S."/>
            <person name="Kuo A."/>
            <person name="Mondo S."/>
            <person name="Pangilinan J."/>
            <person name="Riley R."/>
            <person name="Labutti K."/>
            <person name="Andreopoulos B."/>
            <person name="Lipzen A."/>
            <person name="Chen C."/>
            <person name="Yanf M."/>
            <person name="Daum C."/>
            <person name="Ng V."/>
            <person name="Clum A."/>
            <person name="Ohm R."/>
            <person name="Martin F."/>
            <person name="Silar P."/>
            <person name="Natvig D."/>
            <person name="Lalanne C."/>
            <person name="Gautier V."/>
            <person name="Ament-Velasquez S.L."/>
            <person name="Kruys A."/>
            <person name="Hutchinson M.I."/>
            <person name="Powell A.J."/>
            <person name="Barry K."/>
            <person name="Miller A.N."/>
            <person name="Grigoriev I.V."/>
            <person name="Debuchy R."/>
            <person name="Gladieux P."/>
            <person name="Thoren M.H."/>
            <person name="Johannesson H."/>
        </authorList>
    </citation>
    <scope>NUCLEOTIDE SEQUENCE</scope>
    <source>
        <strain evidence="2">CBS 141.50</strain>
    </source>
</reference>
<dbReference type="GeneID" id="87817849"/>
<feature type="region of interest" description="Disordered" evidence="1">
    <location>
        <begin position="706"/>
        <end position="880"/>
    </location>
</feature>
<keyword evidence="3" id="KW-1185">Reference proteome</keyword>
<evidence type="ECO:0000256" key="1">
    <source>
        <dbReference type="SAM" id="MobiDB-lite"/>
    </source>
</evidence>
<feature type="compositionally biased region" description="Acidic residues" evidence="1">
    <location>
        <begin position="1"/>
        <end position="10"/>
    </location>
</feature>
<comment type="caution">
    <text evidence="2">The sequence shown here is derived from an EMBL/GenBank/DDBJ whole genome shotgun (WGS) entry which is preliminary data.</text>
</comment>
<feature type="region of interest" description="Disordered" evidence="1">
    <location>
        <begin position="393"/>
        <end position="469"/>
    </location>
</feature>
<feature type="compositionally biased region" description="Pro residues" evidence="1">
    <location>
        <begin position="1071"/>
        <end position="1089"/>
    </location>
</feature>
<feature type="compositionally biased region" description="Polar residues" evidence="1">
    <location>
        <begin position="773"/>
        <end position="793"/>
    </location>
</feature>
<feature type="region of interest" description="Disordered" evidence="1">
    <location>
        <begin position="1006"/>
        <end position="1025"/>
    </location>
</feature>
<feature type="compositionally biased region" description="Low complexity" evidence="1">
    <location>
        <begin position="562"/>
        <end position="573"/>
    </location>
</feature>
<feature type="region of interest" description="Disordered" evidence="1">
    <location>
        <begin position="1"/>
        <end position="149"/>
    </location>
</feature>
<protein>
    <submittedName>
        <fullName evidence="2">Uncharacterized protein</fullName>
    </submittedName>
</protein>
<organism evidence="2 3">
    <name type="scientific">Dichotomopilus funicola</name>
    <dbReference type="NCBI Taxonomy" id="1934379"/>
    <lineage>
        <taxon>Eukaryota</taxon>
        <taxon>Fungi</taxon>
        <taxon>Dikarya</taxon>
        <taxon>Ascomycota</taxon>
        <taxon>Pezizomycotina</taxon>
        <taxon>Sordariomycetes</taxon>
        <taxon>Sordariomycetidae</taxon>
        <taxon>Sordariales</taxon>
        <taxon>Chaetomiaceae</taxon>
        <taxon>Dichotomopilus</taxon>
    </lineage>
</organism>
<feature type="region of interest" description="Disordered" evidence="1">
    <location>
        <begin position="298"/>
        <end position="357"/>
    </location>
</feature>
<reference evidence="2" key="1">
    <citation type="journal article" date="2023" name="Mol. Phylogenet. Evol.">
        <title>Genome-scale phylogeny and comparative genomics of the fungal order Sordariales.</title>
        <authorList>
            <person name="Hensen N."/>
            <person name="Bonometti L."/>
            <person name="Westerberg I."/>
            <person name="Brannstrom I.O."/>
            <person name="Guillou S."/>
            <person name="Cros-Aarteil S."/>
            <person name="Calhoun S."/>
            <person name="Haridas S."/>
            <person name="Kuo A."/>
            <person name="Mondo S."/>
            <person name="Pangilinan J."/>
            <person name="Riley R."/>
            <person name="LaButti K."/>
            <person name="Andreopoulos B."/>
            <person name="Lipzen A."/>
            <person name="Chen C."/>
            <person name="Yan M."/>
            <person name="Daum C."/>
            <person name="Ng V."/>
            <person name="Clum A."/>
            <person name="Steindorff A."/>
            <person name="Ohm R.A."/>
            <person name="Martin F."/>
            <person name="Silar P."/>
            <person name="Natvig D.O."/>
            <person name="Lalanne C."/>
            <person name="Gautier V."/>
            <person name="Ament-Velasquez S.L."/>
            <person name="Kruys A."/>
            <person name="Hutchinson M.I."/>
            <person name="Powell A.J."/>
            <person name="Barry K."/>
            <person name="Miller A.N."/>
            <person name="Grigoriev I.V."/>
            <person name="Debuchy R."/>
            <person name="Gladieux P."/>
            <person name="Hiltunen Thoren M."/>
            <person name="Johannesson H."/>
        </authorList>
    </citation>
    <scope>NUCLEOTIDE SEQUENCE</scope>
    <source>
        <strain evidence="2">CBS 141.50</strain>
    </source>
</reference>
<feature type="compositionally biased region" description="Gly residues" evidence="1">
    <location>
        <begin position="1219"/>
        <end position="1229"/>
    </location>
</feature>
<feature type="compositionally biased region" description="Gly residues" evidence="1">
    <location>
        <begin position="20"/>
        <end position="56"/>
    </location>
</feature>
<evidence type="ECO:0000313" key="3">
    <source>
        <dbReference type="Proteomes" id="UP001302676"/>
    </source>
</evidence>
<feature type="compositionally biased region" description="Low complexity" evidence="1">
    <location>
        <begin position="1093"/>
        <end position="1109"/>
    </location>
</feature>
<dbReference type="AlphaFoldDB" id="A0AAN6ZLW2"/>
<dbReference type="Proteomes" id="UP001302676">
    <property type="component" value="Unassembled WGS sequence"/>
</dbReference>
<feature type="compositionally biased region" description="Low complexity" evidence="1">
    <location>
        <begin position="967"/>
        <end position="985"/>
    </location>
</feature>
<feature type="compositionally biased region" description="Pro residues" evidence="1">
    <location>
        <begin position="866"/>
        <end position="878"/>
    </location>
</feature>
<feature type="compositionally biased region" description="Low complexity" evidence="1">
    <location>
        <begin position="298"/>
        <end position="307"/>
    </location>
</feature>
<feature type="compositionally biased region" description="Basic and acidic residues" evidence="1">
    <location>
        <begin position="248"/>
        <end position="257"/>
    </location>
</feature>
<feature type="compositionally biased region" description="Low complexity" evidence="1">
    <location>
        <begin position="817"/>
        <end position="844"/>
    </location>
</feature>
<feature type="region of interest" description="Disordered" evidence="1">
    <location>
        <begin position="535"/>
        <end position="640"/>
    </location>
</feature>
<feature type="compositionally biased region" description="Basic and acidic residues" evidence="1">
    <location>
        <begin position="309"/>
        <end position="327"/>
    </location>
</feature>
<name>A0AAN6ZLW2_9PEZI</name>
<feature type="region of interest" description="Disordered" evidence="1">
    <location>
        <begin position="1202"/>
        <end position="1229"/>
    </location>
</feature>
<feature type="compositionally biased region" description="Acidic residues" evidence="1">
    <location>
        <begin position="397"/>
        <end position="407"/>
    </location>
</feature>
<dbReference type="RefSeq" id="XP_062635790.1">
    <property type="nucleotide sequence ID" value="XM_062781236.1"/>
</dbReference>